<accession>A0A7C4I4C5</accession>
<comment type="caution">
    <text evidence="3">The sequence shown here is derived from an EMBL/GenBank/DDBJ whole genome shotgun (WGS) entry which is preliminary data.</text>
</comment>
<protein>
    <recommendedName>
        <fullName evidence="1">OB domain-containing protein</fullName>
    </recommendedName>
</protein>
<dbReference type="InterPro" id="IPR012340">
    <property type="entry name" value="NA-bd_OB-fold"/>
</dbReference>
<dbReference type="EMBL" id="DTAD01000009">
    <property type="protein sequence ID" value="HGN89634.1"/>
    <property type="molecule type" value="Genomic_DNA"/>
</dbReference>
<organism evidence="3">
    <name type="scientific">Caldiarchaeum subterraneum</name>
    <dbReference type="NCBI Taxonomy" id="311458"/>
    <lineage>
        <taxon>Archaea</taxon>
        <taxon>Nitrososphaerota</taxon>
        <taxon>Candidatus Caldarchaeales</taxon>
        <taxon>Candidatus Caldarchaeaceae</taxon>
        <taxon>Candidatus Caldarchaeum</taxon>
    </lineage>
</organism>
<sequence>MSTHSGMREEELEKAILERNRSLDKAVLDKMVEEKLRSSPFLTRRGALLIILEEMRIAQELISGKDFGEYLQLKNITPGLQNINIVGRVLGKRTGVSQDGRAYIVLKLSDGTGSVEVLGDDADILREIRVGDVLAAHGCTVVRRNNRITIRLSPNTVIKKDSPEVPPLENLLKPLSEAAEDESSDIWGVVVYDTGAREAGDGILLNDVIVTDGKNIYLLHAYREHASFFIRARGKKFVAANLKHRGKEFFTSYDTCIEYVGEDISLVKNVLEKAGNVKARPVARCFDEVTVLWDGKKLYRAPQLEKASGNVLCRNIFVLDLNNVPHIYCEDHEDLDESCEFGELPLFRGELESFDGRLVDVCLQAEFLRKTQLSMVETRFGARQLIRFWLRVGDKIYSGAAWGPVSEKVNNLTEGEPVTIVFPLIKKNQFGESEVQFDRFTAVLLKEKQVK</sequence>
<dbReference type="AlphaFoldDB" id="A0A7C4I4C5"/>
<evidence type="ECO:0000259" key="1">
    <source>
        <dbReference type="Pfam" id="PF01336"/>
    </source>
</evidence>
<dbReference type="Pfam" id="PF01336">
    <property type="entry name" value="tRNA_anti-codon"/>
    <property type="match status" value="1"/>
</dbReference>
<feature type="domain" description="OB" evidence="1">
    <location>
        <begin position="84"/>
        <end position="151"/>
    </location>
</feature>
<dbReference type="InterPro" id="IPR004365">
    <property type="entry name" value="NA-bd_OB_tRNA"/>
</dbReference>
<dbReference type="SUPFAM" id="SSF50249">
    <property type="entry name" value="Nucleic acid-binding proteins"/>
    <property type="match status" value="1"/>
</dbReference>
<reference evidence="3" key="1">
    <citation type="journal article" date="2020" name="mSystems">
        <title>Genome- and Community-Level Interaction Insights into Carbon Utilization and Element Cycling Functions of Hydrothermarchaeota in Hydrothermal Sediment.</title>
        <authorList>
            <person name="Zhou Z."/>
            <person name="Liu Y."/>
            <person name="Xu W."/>
            <person name="Pan J."/>
            <person name="Luo Z.H."/>
            <person name="Li M."/>
        </authorList>
    </citation>
    <scope>NUCLEOTIDE SEQUENCE [LARGE SCALE GENOMIC DNA]</scope>
    <source>
        <strain evidence="3">SpSt-613</strain>
        <strain evidence="2">SpSt-669</strain>
    </source>
</reference>
<evidence type="ECO:0000313" key="3">
    <source>
        <dbReference type="EMBL" id="HGN89634.1"/>
    </source>
</evidence>
<dbReference type="EMBL" id="DTCM01000068">
    <property type="protein sequence ID" value="HGL41082.1"/>
    <property type="molecule type" value="Genomic_DNA"/>
</dbReference>
<evidence type="ECO:0000313" key="2">
    <source>
        <dbReference type="EMBL" id="HGL41082.1"/>
    </source>
</evidence>
<proteinExistence type="predicted"/>
<gene>
    <name evidence="3" type="ORF">ENT82_00680</name>
    <name evidence="2" type="ORF">ENU43_05410</name>
</gene>
<name>A0A7C4I4C5_CALS0</name>
<dbReference type="GO" id="GO:0003676">
    <property type="term" value="F:nucleic acid binding"/>
    <property type="evidence" value="ECO:0007669"/>
    <property type="project" value="InterPro"/>
</dbReference>
<dbReference type="Gene3D" id="2.40.50.140">
    <property type="entry name" value="Nucleic acid-binding proteins"/>
    <property type="match status" value="1"/>
</dbReference>